<dbReference type="Pfam" id="PF22608">
    <property type="entry name" value="DNAX_ATPase_lid"/>
    <property type="match status" value="1"/>
</dbReference>
<accession>A0A242A7Y8</accession>
<dbReference type="InterPro" id="IPR008921">
    <property type="entry name" value="DNA_pol3_clamp-load_cplx_C"/>
</dbReference>
<evidence type="ECO:0000256" key="4">
    <source>
        <dbReference type="ARBA" id="ARBA00022695"/>
    </source>
</evidence>
<keyword evidence="15" id="KW-1185">Reference proteome</keyword>
<dbReference type="InterPro" id="IPR012763">
    <property type="entry name" value="DNA_pol_III_sug/sutau_N"/>
</dbReference>
<evidence type="ECO:0000256" key="1">
    <source>
        <dbReference type="ARBA" id="ARBA00006360"/>
    </source>
</evidence>
<keyword evidence="3" id="KW-0808">Transferase</keyword>
<keyword evidence="12" id="KW-0175">Coiled coil</keyword>
<evidence type="ECO:0000256" key="2">
    <source>
        <dbReference type="ARBA" id="ARBA00012417"/>
    </source>
</evidence>
<dbReference type="STRING" id="1834191.A5886_001920"/>
<dbReference type="AlphaFoldDB" id="A0A242A7Y8"/>
<evidence type="ECO:0000313" key="15">
    <source>
        <dbReference type="Proteomes" id="UP000195043"/>
    </source>
</evidence>
<evidence type="ECO:0000259" key="13">
    <source>
        <dbReference type="SMART" id="SM00382"/>
    </source>
</evidence>
<evidence type="ECO:0000256" key="12">
    <source>
        <dbReference type="SAM" id="Coils"/>
    </source>
</evidence>
<dbReference type="PANTHER" id="PTHR11669">
    <property type="entry name" value="REPLICATION FACTOR C / DNA POLYMERASE III GAMMA-TAU SUBUNIT"/>
    <property type="match status" value="1"/>
</dbReference>
<dbReference type="OrthoDB" id="9810148at2"/>
<dbReference type="EC" id="2.7.7.7" evidence="2"/>
<evidence type="ECO:0000256" key="5">
    <source>
        <dbReference type="ARBA" id="ARBA00022705"/>
    </source>
</evidence>
<dbReference type="NCBIfam" id="NF004046">
    <property type="entry name" value="PRK05563.1"/>
    <property type="match status" value="1"/>
</dbReference>
<evidence type="ECO:0000256" key="10">
    <source>
        <dbReference type="ARBA" id="ARBA00022932"/>
    </source>
</evidence>
<proteinExistence type="inferred from homology"/>
<dbReference type="PANTHER" id="PTHR11669:SF0">
    <property type="entry name" value="PROTEIN STICHEL-LIKE 2"/>
    <property type="match status" value="1"/>
</dbReference>
<dbReference type="SUPFAM" id="SSF52540">
    <property type="entry name" value="P-loop containing nucleoside triphosphate hydrolases"/>
    <property type="match status" value="1"/>
</dbReference>
<dbReference type="InterPro" id="IPR001270">
    <property type="entry name" value="ClpA/B"/>
</dbReference>
<dbReference type="InterPro" id="IPR045085">
    <property type="entry name" value="HLD_clamp_pol_III_gamma_tau"/>
</dbReference>
<evidence type="ECO:0000256" key="3">
    <source>
        <dbReference type="ARBA" id="ARBA00022679"/>
    </source>
</evidence>
<gene>
    <name evidence="14" type="ORF">A5886_001920</name>
</gene>
<protein>
    <recommendedName>
        <fullName evidence="2">DNA-directed DNA polymerase</fullName>
        <ecNumber evidence="2">2.7.7.7</ecNumber>
    </recommendedName>
</protein>
<dbReference type="GO" id="GO:0009360">
    <property type="term" value="C:DNA polymerase III complex"/>
    <property type="evidence" value="ECO:0007669"/>
    <property type="project" value="InterPro"/>
</dbReference>
<evidence type="ECO:0000256" key="7">
    <source>
        <dbReference type="ARBA" id="ARBA00022741"/>
    </source>
</evidence>
<dbReference type="CDD" id="cd18137">
    <property type="entry name" value="HLD_clamp_pol_III_gamma_tau"/>
    <property type="match status" value="1"/>
</dbReference>
<dbReference type="Gene3D" id="3.40.50.300">
    <property type="entry name" value="P-loop containing nucleotide triphosphate hydrolases"/>
    <property type="match status" value="1"/>
</dbReference>
<dbReference type="CDD" id="cd00009">
    <property type="entry name" value="AAA"/>
    <property type="match status" value="1"/>
</dbReference>
<evidence type="ECO:0000256" key="9">
    <source>
        <dbReference type="ARBA" id="ARBA00022840"/>
    </source>
</evidence>
<dbReference type="GO" id="GO:0003677">
    <property type="term" value="F:DNA binding"/>
    <property type="evidence" value="ECO:0007669"/>
    <property type="project" value="InterPro"/>
</dbReference>
<dbReference type="Proteomes" id="UP000195043">
    <property type="component" value="Unassembled WGS sequence"/>
</dbReference>
<dbReference type="Gene3D" id="1.10.8.60">
    <property type="match status" value="1"/>
</dbReference>
<feature type="coiled-coil region" evidence="12">
    <location>
        <begin position="371"/>
        <end position="405"/>
    </location>
</feature>
<dbReference type="GO" id="GO:0006261">
    <property type="term" value="P:DNA-templated DNA replication"/>
    <property type="evidence" value="ECO:0007669"/>
    <property type="project" value="TreeGrafter"/>
</dbReference>
<dbReference type="GO" id="GO:0005524">
    <property type="term" value="F:ATP binding"/>
    <property type="evidence" value="ECO:0007669"/>
    <property type="project" value="UniProtKB-KW"/>
</dbReference>
<name>A0A242A7Y8_9ENTE</name>
<keyword evidence="10" id="KW-0239">DNA-directed DNA polymerase</keyword>
<evidence type="ECO:0000313" key="14">
    <source>
        <dbReference type="EMBL" id="OTN76841.1"/>
    </source>
</evidence>
<evidence type="ECO:0000256" key="11">
    <source>
        <dbReference type="ARBA" id="ARBA00049244"/>
    </source>
</evidence>
<dbReference type="GO" id="GO:0046872">
    <property type="term" value="F:metal ion binding"/>
    <property type="evidence" value="ECO:0007669"/>
    <property type="project" value="UniProtKB-KW"/>
</dbReference>
<sequence>MAYQALYRVWRSQRFDDVVGQKAITQTLKNAIDQKQISHAYLFTGPRGTGKTSAAKIFAKAINCPHQVNGEPCNECEMCRSITAGTQEDVIEIDAASNNGVEEIRFIRDRANYAPTQAEYKIYIIDEVHMLSTGAFNALLKTLEEPRKNVVFILATTEPHKIPATIISRTQRFDFKRINTQDIVSHLKTVLDSSEISYEEEALQVIARAAEGGMRDALSITDQAIAFSDGTVTMQDALEVTGSLSFDMMDRLMQACLDKEVAQALSMLRELLASGKEARRLLENLLVYCRDLLMYQQAPQLVADKSTQLTDGFRALAQQTAAPKIYHWIAVLNDTQNEVRFTNNPTIYLEVAMVKLANDPEQAALSSGGAATDTSQEVQQLQIAVQKLQAEIQRLQENRPAGAAEPATVTKKTKTTSSFRLPKEKVFQVLKGATKKDLANIRNIWDDLLMSLSVTQRAMLHASEAKAASQTGVVIAFDYEILCQRASNDQDFQLMIHNQISKMVKDYAPQAVFITKESWPTLRREFLAGGQVAAETELEVEAGDVAEEIADPAEDEVVTQAQALFGALTSIEEN</sequence>
<keyword evidence="8" id="KW-0862">Zinc</keyword>
<dbReference type="SMART" id="SM00382">
    <property type="entry name" value="AAA"/>
    <property type="match status" value="1"/>
</dbReference>
<dbReference type="NCBIfam" id="TIGR02397">
    <property type="entry name" value="dnaX_nterm"/>
    <property type="match status" value="1"/>
</dbReference>
<keyword evidence="5" id="KW-0235">DNA replication</keyword>
<organism evidence="14 15">
    <name type="scientific">Candidatus Enterococcus testudinis</name>
    <dbReference type="NCBI Taxonomy" id="1834191"/>
    <lineage>
        <taxon>Bacteria</taxon>
        <taxon>Bacillati</taxon>
        <taxon>Bacillota</taxon>
        <taxon>Bacilli</taxon>
        <taxon>Lactobacillales</taxon>
        <taxon>Enterococcaceae</taxon>
        <taxon>Enterococcus</taxon>
    </lineage>
</organism>
<keyword evidence="9" id="KW-0067">ATP-binding</keyword>
<reference evidence="14 15" key="1">
    <citation type="submission" date="2017-05" db="EMBL/GenBank/DDBJ databases">
        <title>The Genome Sequence of Enterococcus sp. 8G7_MSG3316.</title>
        <authorList>
            <consortium name="The Broad Institute Genomics Platform"/>
            <consortium name="The Broad Institute Genomic Center for Infectious Diseases"/>
            <person name="Earl A."/>
            <person name="Manson A."/>
            <person name="Schwartman J."/>
            <person name="Gilmore M."/>
            <person name="Abouelleil A."/>
            <person name="Cao P."/>
            <person name="Chapman S."/>
            <person name="Cusick C."/>
            <person name="Shea T."/>
            <person name="Young S."/>
            <person name="Neafsey D."/>
            <person name="Nusbaum C."/>
            <person name="Birren B."/>
        </authorList>
    </citation>
    <scope>NUCLEOTIDE SEQUENCE [LARGE SCALE GENOMIC DNA]</scope>
    <source>
        <strain evidence="14 15">8G7_MSG3316</strain>
    </source>
</reference>
<keyword evidence="6" id="KW-0479">Metal-binding</keyword>
<dbReference type="Pfam" id="PF12169">
    <property type="entry name" value="DNA_pol3_gamma3"/>
    <property type="match status" value="1"/>
</dbReference>
<feature type="domain" description="AAA+ ATPase" evidence="13">
    <location>
        <begin position="37"/>
        <end position="179"/>
    </location>
</feature>
<dbReference type="InterPro" id="IPR027417">
    <property type="entry name" value="P-loop_NTPase"/>
</dbReference>
<dbReference type="RefSeq" id="WP_086274893.1">
    <property type="nucleotide sequence ID" value="NZ_NGKU01000001.1"/>
</dbReference>
<dbReference type="Gene3D" id="1.20.272.10">
    <property type="match status" value="1"/>
</dbReference>
<dbReference type="EMBL" id="NGKU01000001">
    <property type="protein sequence ID" value="OTN76841.1"/>
    <property type="molecule type" value="Genomic_DNA"/>
</dbReference>
<comment type="catalytic activity">
    <reaction evidence="11">
        <text>DNA(n) + a 2'-deoxyribonucleoside 5'-triphosphate = DNA(n+1) + diphosphate</text>
        <dbReference type="Rhea" id="RHEA:22508"/>
        <dbReference type="Rhea" id="RHEA-COMP:17339"/>
        <dbReference type="Rhea" id="RHEA-COMP:17340"/>
        <dbReference type="ChEBI" id="CHEBI:33019"/>
        <dbReference type="ChEBI" id="CHEBI:61560"/>
        <dbReference type="ChEBI" id="CHEBI:173112"/>
        <dbReference type="EC" id="2.7.7.7"/>
    </reaction>
</comment>
<dbReference type="FunFam" id="3.40.50.300:FF:000014">
    <property type="entry name" value="DNA polymerase III subunit gamma/tau"/>
    <property type="match status" value="1"/>
</dbReference>
<evidence type="ECO:0000256" key="6">
    <source>
        <dbReference type="ARBA" id="ARBA00022723"/>
    </source>
</evidence>
<keyword evidence="4" id="KW-0548">Nucleotidyltransferase</keyword>
<dbReference type="FunFam" id="1.10.8.60:FF:000013">
    <property type="entry name" value="DNA polymerase III subunit gamma/tau"/>
    <property type="match status" value="1"/>
</dbReference>
<dbReference type="InterPro" id="IPR003593">
    <property type="entry name" value="AAA+_ATPase"/>
</dbReference>
<dbReference type="SUPFAM" id="SSF48019">
    <property type="entry name" value="post-AAA+ oligomerization domain-like"/>
    <property type="match status" value="1"/>
</dbReference>
<dbReference type="GO" id="GO:0003887">
    <property type="term" value="F:DNA-directed DNA polymerase activity"/>
    <property type="evidence" value="ECO:0007669"/>
    <property type="project" value="UniProtKB-KW"/>
</dbReference>
<keyword evidence="7" id="KW-0547">Nucleotide-binding</keyword>
<dbReference type="InterPro" id="IPR022754">
    <property type="entry name" value="DNA_pol_III_gamma-3"/>
</dbReference>
<dbReference type="Pfam" id="PF13177">
    <property type="entry name" value="DNA_pol3_delta2"/>
    <property type="match status" value="1"/>
</dbReference>
<dbReference type="PRINTS" id="PR00300">
    <property type="entry name" value="CLPPROTEASEA"/>
</dbReference>
<evidence type="ECO:0000256" key="8">
    <source>
        <dbReference type="ARBA" id="ARBA00022833"/>
    </source>
</evidence>
<comment type="similarity">
    <text evidence="1">Belongs to the DnaX/STICHEL family.</text>
</comment>
<dbReference type="InterPro" id="IPR050238">
    <property type="entry name" value="DNA_Rep/Repair_Clamp_Loader"/>
</dbReference>
<comment type="caution">
    <text evidence="14">The sequence shown here is derived from an EMBL/GenBank/DDBJ whole genome shotgun (WGS) entry which is preliminary data.</text>
</comment>